<dbReference type="Gene3D" id="1.10.472.50">
    <property type="entry name" value="HD-domain/PDEase-like"/>
    <property type="match status" value="1"/>
</dbReference>
<evidence type="ECO:0000259" key="1">
    <source>
        <dbReference type="SMART" id="SM00471"/>
    </source>
</evidence>
<evidence type="ECO:0000313" key="2">
    <source>
        <dbReference type="EMBL" id="QPI16602.1"/>
    </source>
</evidence>
<proteinExistence type="predicted"/>
<keyword evidence="2" id="KW-0378">Hydrolase</keyword>
<dbReference type="CDD" id="cd00077">
    <property type="entry name" value="HDc"/>
    <property type="match status" value="1"/>
</dbReference>
<gene>
    <name evidence="2" type="ORF">NIOZUU159_00093</name>
</gene>
<dbReference type="SMART" id="SM00471">
    <property type="entry name" value="HDc"/>
    <property type="match status" value="1"/>
</dbReference>
<dbReference type="SUPFAM" id="SSF109604">
    <property type="entry name" value="HD-domain/PDEase-like"/>
    <property type="match status" value="1"/>
</dbReference>
<organism evidence="2">
    <name type="scientific">Virus NIOZ-UU159</name>
    <dbReference type="NCBI Taxonomy" id="2763270"/>
    <lineage>
        <taxon>Viruses</taxon>
    </lineage>
</organism>
<dbReference type="PANTHER" id="PTHR33594">
    <property type="entry name" value="SUPERFAMILY HYDROLASE, PUTATIVE (AFU_ORTHOLOGUE AFUA_1G03035)-RELATED"/>
    <property type="match status" value="1"/>
</dbReference>
<dbReference type="EMBL" id="MW030587">
    <property type="protein sequence ID" value="QPI16602.1"/>
    <property type="molecule type" value="Genomic_DNA"/>
</dbReference>
<dbReference type="PANTHER" id="PTHR33594:SF1">
    <property type="entry name" value="HD_PDEASE DOMAIN-CONTAINING PROTEIN"/>
    <property type="match status" value="1"/>
</dbReference>
<dbReference type="GO" id="GO:0016787">
    <property type="term" value="F:hydrolase activity"/>
    <property type="evidence" value="ECO:0007669"/>
    <property type="project" value="UniProtKB-KW"/>
</dbReference>
<name>A0A7S9XH04_9VIRU</name>
<protein>
    <submittedName>
        <fullName evidence="2">Putative hydrolase</fullName>
    </submittedName>
</protein>
<accession>A0A7S9XH04</accession>
<feature type="domain" description="HD/PDEase" evidence="1">
    <location>
        <begin position="24"/>
        <end position="148"/>
    </location>
</feature>
<reference evidence="2" key="1">
    <citation type="submission" date="2020-08" db="EMBL/GenBank/DDBJ databases">
        <title>Bridging the membrane lipid divide: bacteria of the FCB group superphylum have the potential to synthesize archaeal ether lipids.</title>
        <authorList>
            <person name="Villanueva L."/>
            <person name="von Meijenfeldt F.A.B."/>
            <person name="Westbye A.B."/>
            <person name="Yadav S."/>
            <person name="Hopmans E.C."/>
            <person name="Dutilh B.E."/>
            <person name="Sinninghe Damste J.S."/>
        </authorList>
    </citation>
    <scope>NUCLEOTIDE SEQUENCE</scope>
    <source>
        <strain evidence="2">NIOZ-UU159</strain>
    </source>
</reference>
<dbReference type="Gene3D" id="1.20.58.1910">
    <property type="match status" value="1"/>
</dbReference>
<dbReference type="InterPro" id="IPR003607">
    <property type="entry name" value="HD/PDEase_dom"/>
</dbReference>
<sequence length="210" mass="24647">MNSMDFNAINKTELFANEIMDNYDESHNFSHALRVKNLATKIAISEKLNDNEIFEVMLAALVHDICDHKYSNGECQEDKLRSFFENIVDIYTTDKVVYLACNISLSKEIEMKNKNTKCIDYNLSKQLDCIRDADRIESLGSMGISRYFTYGIVKRNSNIDNVIKNIEHRTTILMQHIKTDLGRKISQDKYKIVKMFIDDYYNTIYNYHNY</sequence>